<dbReference type="PANTHER" id="PTHR34276">
    <property type="entry name" value="MINI-RIBONUCLEASE 3"/>
    <property type="match status" value="1"/>
</dbReference>
<dbReference type="InterPro" id="IPR036389">
    <property type="entry name" value="RNase_III_sf"/>
</dbReference>
<evidence type="ECO:0000256" key="5">
    <source>
        <dbReference type="HAMAP-Rule" id="MF_01468"/>
    </source>
</evidence>
<evidence type="ECO:0000256" key="4">
    <source>
        <dbReference type="ARBA" id="ARBA00022801"/>
    </source>
</evidence>
<keyword evidence="2 5" id="KW-0540">Nuclease</keyword>
<dbReference type="Pfam" id="PF00636">
    <property type="entry name" value="Ribonuclease_3"/>
    <property type="match status" value="1"/>
</dbReference>
<keyword evidence="4 5" id="KW-0378">Hydrolase</keyword>
<dbReference type="PIRSF" id="PIRSF005520">
    <property type="entry name" value="UCP005520"/>
    <property type="match status" value="1"/>
</dbReference>
<gene>
    <name evidence="5" type="primary">mrnC</name>
    <name evidence="8" type="ORF">DLJ48_01315</name>
    <name evidence="7" type="ORF">EVC35_06950</name>
</gene>
<keyword evidence="9" id="KW-1185">Reference proteome</keyword>
<dbReference type="EMBL" id="CP029684">
    <property type="protein sequence ID" value="QAS69259.1"/>
    <property type="molecule type" value="Genomic_DNA"/>
</dbReference>
<evidence type="ECO:0000256" key="1">
    <source>
        <dbReference type="ARBA" id="ARBA00022552"/>
    </source>
</evidence>
<keyword evidence="3 5" id="KW-0255">Endonuclease</keyword>
<dbReference type="Proteomes" id="UP000286907">
    <property type="component" value="Chromosome"/>
</dbReference>
<dbReference type="GO" id="GO:0006364">
    <property type="term" value="P:rRNA processing"/>
    <property type="evidence" value="ECO:0007669"/>
    <property type="project" value="UniProtKB-UniRule"/>
</dbReference>
<sequence length="134" mass="15428">MIEDVKQFNGLSLAFIGDAVDELKIRTYLLSTGLTKVNDLQHRSKEFVSAKAHGKLFILMEDEHLLTEEERDIFKRGRNSHPHTKAKNTDIVTYQVSTGVEALLGYLYLSRQYERLDEIINWMINKVESGQTRG</sequence>
<proteinExistence type="inferred from homology"/>
<name>A0AAJ1VQX7_9LACO</name>
<keyword evidence="5" id="KW-0963">Cytoplasm</keyword>
<feature type="domain" description="RNase III" evidence="6">
    <location>
        <begin position="12"/>
        <end position="111"/>
    </location>
</feature>
<organism evidence="7 10">
    <name type="scientific">Oenococcus sicerae</name>
    <dbReference type="NCBI Taxonomy" id="2203724"/>
    <lineage>
        <taxon>Bacteria</taxon>
        <taxon>Bacillati</taxon>
        <taxon>Bacillota</taxon>
        <taxon>Bacilli</taxon>
        <taxon>Lactobacillales</taxon>
        <taxon>Lactobacillaceae</taxon>
        <taxon>Oenococcus</taxon>
    </lineage>
</organism>
<dbReference type="SUPFAM" id="SSF69065">
    <property type="entry name" value="RNase III domain-like"/>
    <property type="match status" value="1"/>
</dbReference>
<dbReference type="EMBL" id="SDWY01000003">
    <property type="protein sequence ID" value="MDN6900742.1"/>
    <property type="molecule type" value="Genomic_DNA"/>
</dbReference>
<comment type="subcellular location">
    <subcellularLocation>
        <location evidence="5">Cytoplasm</location>
    </subcellularLocation>
</comment>
<comment type="cofactor">
    <cofactor evidence="5">
        <name>Mg(2+)</name>
        <dbReference type="ChEBI" id="CHEBI:18420"/>
    </cofactor>
</comment>
<evidence type="ECO:0000313" key="8">
    <source>
        <dbReference type="EMBL" id="QAS69259.1"/>
    </source>
</evidence>
<comment type="similarity">
    <text evidence="5">Belongs to the MrnC RNase family.</text>
</comment>
<dbReference type="InterPro" id="IPR000999">
    <property type="entry name" value="RNase_III_dom"/>
</dbReference>
<keyword evidence="5" id="KW-0699">rRNA-binding</keyword>
<dbReference type="Proteomes" id="UP001167919">
    <property type="component" value="Unassembled WGS sequence"/>
</dbReference>
<keyword evidence="1 5" id="KW-0698">rRNA processing</keyword>
<dbReference type="Gene3D" id="1.10.1520.10">
    <property type="entry name" value="Ribonuclease III domain"/>
    <property type="match status" value="1"/>
</dbReference>
<keyword evidence="5" id="KW-0690">Ribosome biogenesis</keyword>
<feature type="active site" evidence="5">
    <location>
        <position position="18"/>
    </location>
</feature>
<protein>
    <recommendedName>
        <fullName evidence="5">Mini-ribonuclease 3</fullName>
        <shortName evidence="5">Mini-3</shortName>
        <shortName evidence="5">Mini-RNase 3</shortName>
        <ecNumber evidence="5">3.1.26.-</ecNumber>
    </recommendedName>
    <alternativeName>
        <fullName evidence="5">Mini-RNase III</fullName>
        <shortName evidence="5">Mini-III</shortName>
    </alternativeName>
</protein>
<dbReference type="PANTHER" id="PTHR34276:SF1">
    <property type="entry name" value="MINI-RIBONUCLEASE 3"/>
    <property type="match status" value="1"/>
</dbReference>
<keyword evidence="5" id="KW-0694">RNA-binding</keyword>
<evidence type="ECO:0000313" key="9">
    <source>
        <dbReference type="Proteomes" id="UP000286907"/>
    </source>
</evidence>
<keyword evidence="5" id="KW-0460">Magnesium</keyword>
<evidence type="ECO:0000259" key="6">
    <source>
        <dbReference type="Pfam" id="PF00636"/>
    </source>
</evidence>
<evidence type="ECO:0000256" key="2">
    <source>
        <dbReference type="ARBA" id="ARBA00022722"/>
    </source>
</evidence>
<dbReference type="GO" id="GO:0019843">
    <property type="term" value="F:rRNA binding"/>
    <property type="evidence" value="ECO:0007669"/>
    <property type="project" value="UniProtKB-UniRule"/>
</dbReference>
<dbReference type="AlphaFoldDB" id="A0AAJ1VQX7"/>
<reference evidence="8" key="3">
    <citation type="submission" date="2020-01" db="EMBL/GenBank/DDBJ databases">
        <authorList>
            <person name="Cousin F.J."/>
            <person name="Le Guellec R."/>
            <person name="Cretenet M."/>
        </authorList>
    </citation>
    <scope>NUCLEOTIDE SEQUENCE</scope>
    <source>
        <strain evidence="8">UCMA 15228</strain>
    </source>
</reference>
<dbReference type="GO" id="GO:0004525">
    <property type="term" value="F:ribonuclease III activity"/>
    <property type="evidence" value="ECO:0007669"/>
    <property type="project" value="InterPro"/>
</dbReference>
<dbReference type="RefSeq" id="WP_128685215.1">
    <property type="nucleotide sequence ID" value="NZ_CP029684.2"/>
</dbReference>
<evidence type="ECO:0000313" key="7">
    <source>
        <dbReference type="EMBL" id="MDN6900742.1"/>
    </source>
</evidence>
<dbReference type="InterPro" id="IPR008226">
    <property type="entry name" value="Mini3_fam"/>
</dbReference>
<comment type="function">
    <text evidence="5">Involved in correct processing of both the 5' and 3' ends of 23S rRNA precursor. Processes 30S rRNA precursor transcript even in absence of ribonuclease 3 (Rnc); Rnc processes 30S rRNA into smaller rRNA precursors.</text>
</comment>
<evidence type="ECO:0000256" key="3">
    <source>
        <dbReference type="ARBA" id="ARBA00022759"/>
    </source>
</evidence>
<dbReference type="GO" id="GO:0005737">
    <property type="term" value="C:cytoplasm"/>
    <property type="evidence" value="ECO:0007669"/>
    <property type="project" value="UniProtKB-SubCell"/>
</dbReference>
<accession>A0AAJ1VQX7</accession>
<comment type="subunit">
    <text evidence="5">Homodimer.</text>
</comment>
<reference evidence="8 9" key="1">
    <citation type="journal article" date="2019" name="Syst. Appl. Microbiol.">
        <title>Oenococcus sicerae sp. nov., isolated from French cider.</title>
        <authorList>
            <person name="Cousin F.J."/>
            <person name="Le Guellec R."/>
            <person name="Chagnot C."/>
            <person name="Goux D."/>
            <person name="Dalmasso M."/>
            <person name="Laplace J.M."/>
            <person name="Cretenet M."/>
        </authorList>
    </citation>
    <scope>NUCLEOTIDE SEQUENCE [LARGE SCALE GENOMIC DNA]</scope>
    <source>
        <strain evidence="8 9">UCMA 15228</strain>
    </source>
</reference>
<evidence type="ECO:0000313" key="10">
    <source>
        <dbReference type="Proteomes" id="UP001167919"/>
    </source>
</evidence>
<dbReference type="EC" id="3.1.26.-" evidence="5"/>
<dbReference type="HAMAP" id="MF_01468">
    <property type="entry name" value="RNase_Mini_III"/>
    <property type="match status" value="1"/>
</dbReference>
<reference evidence="7" key="2">
    <citation type="submission" date="2019-01" db="EMBL/GenBank/DDBJ databases">
        <title>Oenococcus sicerae UCMA17102.</title>
        <authorList>
            <person name="Cousin F.J."/>
            <person name="Le Guellec R."/>
            <person name="Cretenet M."/>
        </authorList>
    </citation>
    <scope>NUCLEOTIDE SEQUENCE</scope>
    <source>
        <strain evidence="7">UCMA17102</strain>
    </source>
</reference>